<organism evidence="2 3">
    <name type="scientific">Arachis hypogaea</name>
    <name type="common">Peanut</name>
    <dbReference type="NCBI Taxonomy" id="3818"/>
    <lineage>
        <taxon>Eukaryota</taxon>
        <taxon>Viridiplantae</taxon>
        <taxon>Streptophyta</taxon>
        <taxon>Embryophyta</taxon>
        <taxon>Tracheophyta</taxon>
        <taxon>Spermatophyta</taxon>
        <taxon>Magnoliopsida</taxon>
        <taxon>eudicotyledons</taxon>
        <taxon>Gunneridae</taxon>
        <taxon>Pentapetalae</taxon>
        <taxon>rosids</taxon>
        <taxon>fabids</taxon>
        <taxon>Fabales</taxon>
        <taxon>Fabaceae</taxon>
        <taxon>Papilionoideae</taxon>
        <taxon>50 kb inversion clade</taxon>
        <taxon>dalbergioids sensu lato</taxon>
        <taxon>Dalbergieae</taxon>
        <taxon>Pterocarpus clade</taxon>
        <taxon>Arachis</taxon>
    </lineage>
</organism>
<name>A0A445EJM9_ARAHY</name>
<dbReference type="EMBL" id="SDMP01000001">
    <property type="protein sequence ID" value="RYR75543.1"/>
    <property type="molecule type" value="Genomic_DNA"/>
</dbReference>
<proteinExistence type="predicted"/>
<accession>A0A445EJM9</accession>
<feature type="region of interest" description="Disordered" evidence="1">
    <location>
        <begin position="70"/>
        <end position="89"/>
    </location>
</feature>
<evidence type="ECO:0000256" key="1">
    <source>
        <dbReference type="SAM" id="MobiDB-lite"/>
    </source>
</evidence>
<dbReference type="AlphaFoldDB" id="A0A445EJM9"/>
<reference evidence="2 3" key="1">
    <citation type="submission" date="2019-01" db="EMBL/GenBank/DDBJ databases">
        <title>Sequencing of cultivated peanut Arachis hypogaea provides insights into genome evolution and oil improvement.</title>
        <authorList>
            <person name="Chen X."/>
        </authorList>
    </citation>
    <scope>NUCLEOTIDE SEQUENCE [LARGE SCALE GENOMIC DNA]</scope>
    <source>
        <strain evidence="3">cv. Fuhuasheng</strain>
        <tissue evidence="2">Leaves</tissue>
    </source>
</reference>
<protein>
    <submittedName>
        <fullName evidence="2">Uncharacterized protein</fullName>
    </submittedName>
</protein>
<keyword evidence="3" id="KW-1185">Reference proteome</keyword>
<evidence type="ECO:0000313" key="2">
    <source>
        <dbReference type="EMBL" id="RYR75543.1"/>
    </source>
</evidence>
<comment type="caution">
    <text evidence="2">The sequence shown here is derived from an EMBL/GenBank/DDBJ whole genome shotgun (WGS) entry which is preliminary data.</text>
</comment>
<gene>
    <name evidence="2" type="ORF">Ahy_A01g000090</name>
</gene>
<sequence length="125" mass="13403">MVRTHFPLADSSSKPAVASSFVPAYEPPVQPVASHSFAVDLNGSVGEEVGEGEYLRTSLQCVTPAGVGDGFLDDSENDNVEPDMIADDSGDDVGANSTIIGFLTCSWWLIEFANVSAMYFEWDFS</sequence>
<feature type="compositionally biased region" description="Acidic residues" evidence="1">
    <location>
        <begin position="71"/>
        <end position="89"/>
    </location>
</feature>
<evidence type="ECO:0000313" key="3">
    <source>
        <dbReference type="Proteomes" id="UP000289738"/>
    </source>
</evidence>
<dbReference type="Proteomes" id="UP000289738">
    <property type="component" value="Chromosome A01"/>
</dbReference>